<keyword evidence="4" id="KW-1185">Reference proteome</keyword>
<dbReference type="AlphaFoldDB" id="A0AAE3KUU4"/>
<dbReference type="RefSeq" id="WP_255039676.1">
    <property type="nucleotide sequence ID" value="NZ_RJUF01000194.1"/>
</dbReference>
<dbReference type="NCBIfam" id="TIGR03072">
    <property type="entry name" value="release_prfH"/>
    <property type="match status" value="1"/>
</dbReference>
<dbReference type="InterPro" id="IPR017509">
    <property type="entry name" value="PrfH"/>
</dbReference>
<evidence type="ECO:0000313" key="4">
    <source>
        <dbReference type="Proteomes" id="UP001204144"/>
    </source>
</evidence>
<evidence type="ECO:0000256" key="1">
    <source>
        <dbReference type="ARBA" id="ARBA00010835"/>
    </source>
</evidence>
<protein>
    <submittedName>
        <fullName evidence="3">Peptide chain release factor H</fullName>
    </submittedName>
</protein>
<comment type="caution">
    <text evidence="3">The sequence shown here is derived from an EMBL/GenBank/DDBJ whole genome shotgun (WGS) entry which is preliminary data.</text>
</comment>
<dbReference type="Gene3D" id="3.30.160.20">
    <property type="match status" value="1"/>
</dbReference>
<organism evidence="3 4">
    <name type="scientific">Lacihabitans soyangensis</name>
    <dbReference type="NCBI Taxonomy" id="869394"/>
    <lineage>
        <taxon>Bacteria</taxon>
        <taxon>Pseudomonadati</taxon>
        <taxon>Bacteroidota</taxon>
        <taxon>Cytophagia</taxon>
        <taxon>Cytophagales</taxon>
        <taxon>Leadbetterellaceae</taxon>
        <taxon>Lacihabitans</taxon>
    </lineage>
</organism>
<dbReference type="SUPFAM" id="SSF75620">
    <property type="entry name" value="Release factor"/>
    <property type="match status" value="1"/>
</dbReference>
<evidence type="ECO:0000259" key="2">
    <source>
        <dbReference type="PROSITE" id="PS00745"/>
    </source>
</evidence>
<evidence type="ECO:0000313" key="3">
    <source>
        <dbReference type="EMBL" id="MCP9765967.1"/>
    </source>
</evidence>
<comment type="similarity">
    <text evidence="1">Belongs to the prokaryotic/mitochondrial release factor family.</text>
</comment>
<accession>A0AAE3KUU4</accession>
<name>A0AAE3KUU4_9BACT</name>
<reference evidence="3 4" key="1">
    <citation type="submission" date="2018-11" db="EMBL/GenBank/DDBJ databases">
        <title>Novel bacteria species description.</title>
        <authorList>
            <person name="Han J.-H."/>
        </authorList>
    </citation>
    <scope>NUCLEOTIDE SEQUENCE [LARGE SCALE GENOMIC DNA]</scope>
    <source>
        <strain evidence="3 4">KCTC23259</strain>
    </source>
</reference>
<sequence>MKNLTIERETIQISAACGPKECEYVVKHVFEKLLKEAEDLGIKTKIHKEEFIKGLPFFESIILELQSPNLQAFLKKWVGTIQWISNSNVRPNHKRKNWFVGISILKNTKIIEPKDSDFQYQTLRSSGAGGQHINKVSSAVRITYTPTGLSLVSMDSRSQHQNKKIALQRMMQKLNEASFEEMQVSSINNWKLQKSLIRGNPVRIFEEQIKN</sequence>
<dbReference type="PROSITE" id="PS00745">
    <property type="entry name" value="RF_PROK_I"/>
    <property type="match status" value="1"/>
</dbReference>
<gene>
    <name evidence="3" type="ORF">EGI31_23775</name>
</gene>
<dbReference type="InterPro" id="IPR050057">
    <property type="entry name" value="Prokaryotic/Mito_RF"/>
</dbReference>
<dbReference type="PANTHER" id="PTHR43804:SF9">
    <property type="entry name" value="PEPTIDE CHAIN RELEASE FACTOR HOMOLOG-RELATED"/>
    <property type="match status" value="1"/>
</dbReference>
<proteinExistence type="inferred from homology"/>
<dbReference type="InterPro" id="IPR045853">
    <property type="entry name" value="Pep_chain_release_fac_I_sf"/>
</dbReference>
<dbReference type="GO" id="GO:0003747">
    <property type="term" value="F:translation release factor activity"/>
    <property type="evidence" value="ECO:0007669"/>
    <property type="project" value="InterPro"/>
</dbReference>
<dbReference type="EMBL" id="RJUF01000194">
    <property type="protein sequence ID" value="MCP9765967.1"/>
    <property type="molecule type" value="Genomic_DNA"/>
</dbReference>
<dbReference type="Gene3D" id="3.30.70.1660">
    <property type="match status" value="1"/>
</dbReference>
<dbReference type="InterPro" id="IPR000352">
    <property type="entry name" value="Pep_chain_release_fac_I"/>
</dbReference>
<feature type="domain" description="Prokaryotic-type class I peptide chain release factors" evidence="2">
    <location>
        <begin position="124"/>
        <end position="140"/>
    </location>
</feature>
<dbReference type="PANTHER" id="PTHR43804">
    <property type="entry name" value="LD18447P"/>
    <property type="match status" value="1"/>
</dbReference>
<dbReference type="Proteomes" id="UP001204144">
    <property type="component" value="Unassembled WGS sequence"/>
</dbReference>
<dbReference type="Pfam" id="PF00472">
    <property type="entry name" value="RF-1"/>
    <property type="match status" value="1"/>
</dbReference>